<organism evidence="2 3">
    <name type="scientific">Toxocara canis</name>
    <name type="common">Canine roundworm</name>
    <dbReference type="NCBI Taxonomy" id="6265"/>
    <lineage>
        <taxon>Eukaryota</taxon>
        <taxon>Metazoa</taxon>
        <taxon>Ecdysozoa</taxon>
        <taxon>Nematoda</taxon>
        <taxon>Chromadorea</taxon>
        <taxon>Rhabditida</taxon>
        <taxon>Spirurina</taxon>
        <taxon>Ascaridomorpha</taxon>
        <taxon>Ascaridoidea</taxon>
        <taxon>Toxocaridae</taxon>
        <taxon>Toxocara</taxon>
    </lineage>
</organism>
<dbReference type="AlphaFoldDB" id="A0A0B2V7V6"/>
<name>A0A0B2V7V6_TOXCA</name>
<feature type="chain" id="PRO_5002076948" description="Secreted protein" evidence="1">
    <location>
        <begin position="31"/>
        <end position="79"/>
    </location>
</feature>
<dbReference type="EMBL" id="JPKZ01002385">
    <property type="protein sequence ID" value="KHN77050.1"/>
    <property type="molecule type" value="Genomic_DNA"/>
</dbReference>
<evidence type="ECO:0000256" key="1">
    <source>
        <dbReference type="SAM" id="SignalP"/>
    </source>
</evidence>
<evidence type="ECO:0008006" key="4">
    <source>
        <dbReference type="Google" id="ProtNLM"/>
    </source>
</evidence>
<reference evidence="2 3" key="1">
    <citation type="submission" date="2014-11" db="EMBL/GenBank/DDBJ databases">
        <title>Genetic blueprint of the zoonotic pathogen Toxocara canis.</title>
        <authorList>
            <person name="Zhu X.-Q."/>
            <person name="Korhonen P.K."/>
            <person name="Cai H."/>
            <person name="Young N.D."/>
            <person name="Nejsum P."/>
            <person name="von Samson-Himmelstjerna G."/>
            <person name="Boag P.R."/>
            <person name="Tan P."/>
            <person name="Li Q."/>
            <person name="Min J."/>
            <person name="Yang Y."/>
            <person name="Wang X."/>
            <person name="Fang X."/>
            <person name="Hall R.S."/>
            <person name="Hofmann A."/>
            <person name="Sternberg P.W."/>
            <person name="Jex A.R."/>
            <person name="Gasser R.B."/>
        </authorList>
    </citation>
    <scope>NUCLEOTIDE SEQUENCE [LARGE SCALE GENOMIC DNA]</scope>
    <source>
        <strain evidence="2">PN_DK_2014</strain>
    </source>
</reference>
<protein>
    <recommendedName>
        <fullName evidence="4">Secreted protein</fullName>
    </recommendedName>
</protein>
<feature type="signal peptide" evidence="1">
    <location>
        <begin position="1"/>
        <end position="30"/>
    </location>
</feature>
<gene>
    <name evidence="2" type="ORF">Tcan_01852</name>
</gene>
<evidence type="ECO:0000313" key="3">
    <source>
        <dbReference type="Proteomes" id="UP000031036"/>
    </source>
</evidence>
<comment type="caution">
    <text evidence="2">The sequence shown here is derived from an EMBL/GenBank/DDBJ whole genome shotgun (WGS) entry which is preliminary data.</text>
</comment>
<dbReference type="Proteomes" id="UP000031036">
    <property type="component" value="Unassembled WGS sequence"/>
</dbReference>
<sequence length="79" mass="8528">MRTSMMVMMSSKCVWRALVVMQLLVCSTIALKCKCTQSSGTVKCVDGVCEISTHPAGSFMGRYKSAEVDIVADDGLFAL</sequence>
<keyword evidence="3" id="KW-1185">Reference proteome</keyword>
<keyword evidence="1" id="KW-0732">Signal</keyword>
<evidence type="ECO:0000313" key="2">
    <source>
        <dbReference type="EMBL" id="KHN77050.1"/>
    </source>
</evidence>
<accession>A0A0B2V7V6</accession>
<proteinExistence type="predicted"/>